<dbReference type="InterPro" id="IPR002347">
    <property type="entry name" value="SDR_fam"/>
</dbReference>
<dbReference type="Pfam" id="PF00106">
    <property type="entry name" value="adh_short"/>
    <property type="match status" value="1"/>
</dbReference>
<dbReference type="AlphaFoldDB" id="A0A538T2S2"/>
<organism evidence="1 2">
    <name type="scientific">Eiseniibacteriota bacterium</name>
    <dbReference type="NCBI Taxonomy" id="2212470"/>
    <lineage>
        <taxon>Bacteria</taxon>
        <taxon>Candidatus Eiseniibacteriota</taxon>
    </lineage>
</organism>
<accession>A0A538T2S2</accession>
<proteinExistence type="predicted"/>
<evidence type="ECO:0000313" key="2">
    <source>
        <dbReference type="Proteomes" id="UP000317716"/>
    </source>
</evidence>
<dbReference type="EMBL" id="VBOS01000103">
    <property type="protein sequence ID" value="TMQ57824.1"/>
    <property type="molecule type" value="Genomic_DNA"/>
</dbReference>
<dbReference type="Gene3D" id="3.40.50.720">
    <property type="entry name" value="NAD(P)-binding Rossmann-like Domain"/>
    <property type="match status" value="1"/>
</dbReference>
<protein>
    <submittedName>
        <fullName evidence="1">SDR family NAD(P)-dependent oxidoreductase</fullName>
    </submittedName>
</protein>
<name>A0A538T2S2_UNCEI</name>
<dbReference type="Proteomes" id="UP000317716">
    <property type="component" value="Unassembled WGS sequence"/>
</dbReference>
<comment type="caution">
    <text evidence="1">The sequence shown here is derived from an EMBL/GenBank/DDBJ whole genome shotgun (WGS) entry which is preliminary data.</text>
</comment>
<gene>
    <name evidence="1" type="ORF">E6K72_03265</name>
</gene>
<dbReference type="SUPFAM" id="SSF51735">
    <property type="entry name" value="NAD(P)-binding Rossmann-fold domains"/>
    <property type="match status" value="1"/>
</dbReference>
<evidence type="ECO:0000313" key="1">
    <source>
        <dbReference type="EMBL" id="TMQ57824.1"/>
    </source>
</evidence>
<dbReference type="InterPro" id="IPR036291">
    <property type="entry name" value="NAD(P)-bd_dom_sf"/>
</dbReference>
<sequence>MTRGKLEGQVAFVTGGSRGLGLAIARALAAEGASLAVLARPGAEL</sequence>
<feature type="non-terminal residue" evidence="1">
    <location>
        <position position="45"/>
    </location>
</feature>
<reference evidence="1 2" key="1">
    <citation type="journal article" date="2019" name="Nat. Microbiol.">
        <title>Mediterranean grassland soil C-N compound turnover is dependent on rainfall and depth, and is mediated by genomically divergent microorganisms.</title>
        <authorList>
            <person name="Diamond S."/>
            <person name="Andeer P.F."/>
            <person name="Li Z."/>
            <person name="Crits-Christoph A."/>
            <person name="Burstein D."/>
            <person name="Anantharaman K."/>
            <person name="Lane K.R."/>
            <person name="Thomas B.C."/>
            <person name="Pan C."/>
            <person name="Northen T.R."/>
            <person name="Banfield J.F."/>
        </authorList>
    </citation>
    <scope>NUCLEOTIDE SEQUENCE [LARGE SCALE GENOMIC DNA]</scope>
    <source>
        <strain evidence="1">WS_2</strain>
    </source>
</reference>